<sequence>MTERAGSHLWKGSPRRRRGPLAVVISALVIAALIGGGATAAARSSHHDPAPAPAPAVVAPPLLQPADGTADVSPSALVRAETGAGTLRGVGLTDAEGVAVPGTLSPDQRQWTTTAPLDYDSTYTWSGSAVAPDGTSVPLTGTFHTVAPTKLVKARTNIGDGQTVGIAAPIEVRFNRHLDDAAKATAERALSVQTSVPVLGGWAWLPDTAQGSRVHWRPAEYWTPGATVRMTARLFGLDLGDAGFGAADLTSEFTIGRSQIVKADVNSHRLVVIRDGQQVMDLPASYGLGSDPNRVTRSGIHIVMGKAETVLMSNPAYGYVNLPEHWAVRISNNGEFIHANPASIWAQGERNVTHGCINLSTKNARDYFATALYGDPVEVTGSSVALSAADGDNYDWTIPWEQWRSMSALGNA</sequence>
<evidence type="ECO:0000313" key="12">
    <source>
        <dbReference type="Proteomes" id="UP000321328"/>
    </source>
</evidence>
<evidence type="ECO:0000256" key="1">
    <source>
        <dbReference type="ARBA" id="ARBA00004752"/>
    </source>
</evidence>
<dbReference type="InterPro" id="IPR041280">
    <property type="entry name" value="Big_10"/>
</dbReference>
<protein>
    <submittedName>
        <fullName evidence="11">L,D-transpeptidase 5</fullName>
    </submittedName>
</protein>
<keyword evidence="12" id="KW-1185">Reference proteome</keyword>
<evidence type="ECO:0000256" key="9">
    <source>
        <dbReference type="SAM" id="Phobius"/>
    </source>
</evidence>
<dbReference type="InterPro" id="IPR038063">
    <property type="entry name" value="Transpep_catalytic_dom"/>
</dbReference>
<feature type="region of interest" description="Disordered" evidence="8">
    <location>
        <begin position="41"/>
        <end position="70"/>
    </location>
</feature>
<evidence type="ECO:0000256" key="6">
    <source>
        <dbReference type="ARBA" id="ARBA00023316"/>
    </source>
</evidence>
<feature type="compositionally biased region" description="Low complexity" evidence="8">
    <location>
        <begin position="55"/>
        <end position="67"/>
    </location>
</feature>
<dbReference type="GO" id="GO:0008360">
    <property type="term" value="P:regulation of cell shape"/>
    <property type="evidence" value="ECO:0007669"/>
    <property type="project" value="UniProtKB-UniRule"/>
</dbReference>
<evidence type="ECO:0000256" key="5">
    <source>
        <dbReference type="ARBA" id="ARBA00023315"/>
    </source>
</evidence>
<keyword evidence="6 7" id="KW-0961">Cell wall biogenesis/degradation</keyword>
<dbReference type="UniPathway" id="UPA00219"/>
<dbReference type="Pfam" id="PF03734">
    <property type="entry name" value="YkuD"/>
    <property type="match status" value="1"/>
</dbReference>
<dbReference type="EMBL" id="BJVI01000068">
    <property type="protein sequence ID" value="GEL20362.1"/>
    <property type="molecule type" value="Genomic_DNA"/>
</dbReference>
<keyword evidence="5" id="KW-0012">Acyltransferase</keyword>
<proteinExistence type="predicted"/>
<dbReference type="PROSITE" id="PS52029">
    <property type="entry name" value="LD_TPASE"/>
    <property type="match status" value="1"/>
</dbReference>
<organism evidence="11 12">
    <name type="scientific">Pseudonocardia asaccharolytica DSM 44247 = NBRC 16224</name>
    <dbReference type="NCBI Taxonomy" id="1123024"/>
    <lineage>
        <taxon>Bacteria</taxon>
        <taxon>Bacillati</taxon>
        <taxon>Actinomycetota</taxon>
        <taxon>Actinomycetes</taxon>
        <taxon>Pseudonocardiales</taxon>
        <taxon>Pseudonocardiaceae</taxon>
        <taxon>Pseudonocardia</taxon>
    </lineage>
</organism>
<dbReference type="AlphaFoldDB" id="A0A511D6G2"/>
<evidence type="ECO:0000259" key="10">
    <source>
        <dbReference type="PROSITE" id="PS52029"/>
    </source>
</evidence>
<dbReference type="InterPro" id="IPR005490">
    <property type="entry name" value="LD_TPept_cat_dom"/>
</dbReference>
<dbReference type="STRING" id="1123024.GCA_000423625_02802"/>
<dbReference type="GO" id="GO:0016746">
    <property type="term" value="F:acyltransferase activity"/>
    <property type="evidence" value="ECO:0007669"/>
    <property type="project" value="UniProtKB-KW"/>
</dbReference>
<evidence type="ECO:0000256" key="7">
    <source>
        <dbReference type="PROSITE-ProRule" id="PRU01373"/>
    </source>
</evidence>
<dbReference type="PANTHER" id="PTHR30582:SF2">
    <property type="entry name" value="L,D-TRANSPEPTIDASE YCIB-RELATED"/>
    <property type="match status" value="1"/>
</dbReference>
<dbReference type="CDD" id="cd16913">
    <property type="entry name" value="YkuD_like"/>
    <property type="match status" value="1"/>
</dbReference>
<name>A0A511D6G2_9PSEU</name>
<evidence type="ECO:0000256" key="3">
    <source>
        <dbReference type="ARBA" id="ARBA00022960"/>
    </source>
</evidence>
<dbReference type="GO" id="GO:0071555">
    <property type="term" value="P:cell wall organization"/>
    <property type="evidence" value="ECO:0007669"/>
    <property type="project" value="UniProtKB-UniRule"/>
</dbReference>
<dbReference type="Gene3D" id="2.40.440.10">
    <property type="entry name" value="L,D-transpeptidase catalytic domain-like"/>
    <property type="match status" value="1"/>
</dbReference>
<evidence type="ECO:0000256" key="2">
    <source>
        <dbReference type="ARBA" id="ARBA00022679"/>
    </source>
</evidence>
<dbReference type="RefSeq" id="WP_028930526.1">
    <property type="nucleotide sequence ID" value="NZ_AUII01000012.1"/>
</dbReference>
<reference evidence="11 12" key="1">
    <citation type="submission" date="2019-07" db="EMBL/GenBank/DDBJ databases">
        <title>Whole genome shotgun sequence of Pseudonocardia asaccharolytica NBRC 16224.</title>
        <authorList>
            <person name="Hosoyama A."/>
            <person name="Uohara A."/>
            <person name="Ohji S."/>
            <person name="Ichikawa N."/>
        </authorList>
    </citation>
    <scope>NUCLEOTIDE SEQUENCE [LARGE SCALE GENOMIC DNA]</scope>
    <source>
        <strain evidence="11 12">NBRC 16224</strain>
    </source>
</reference>
<dbReference type="GO" id="GO:0018104">
    <property type="term" value="P:peptidoglycan-protein cross-linking"/>
    <property type="evidence" value="ECO:0007669"/>
    <property type="project" value="TreeGrafter"/>
</dbReference>
<evidence type="ECO:0000313" key="11">
    <source>
        <dbReference type="EMBL" id="GEL20362.1"/>
    </source>
</evidence>
<feature type="active site" description="Proton donor/acceptor" evidence="7">
    <location>
        <position position="338"/>
    </location>
</feature>
<dbReference type="InterPro" id="IPR050979">
    <property type="entry name" value="LD-transpeptidase"/>
</dbReference>
<accession>A0A511D6G2</accession>
<dbReference type="PANTHER" id="PTHR30582">
    <property type="entry name" value="L,D-TRANSPEPTIDASE"/>
    <property type="match status" value="1"/>
</dbReference>
<keyword evidence="4 7" id="KW-0573">Peptidoglycan synthesis</keyword>
<dbReference type="Pfam" id="PF17964">
    <property type="entry name" value="Big_10"/>
    <property type="match status" value="1"/>
</dbReference>
<dbReference type="SUPFAM" id="SSF141523">
    <property type="entry name" value="L,D-transpeptidase catalytic domain-like"/>
    <property type="match status" value="1"/>
</dbReference>
<dbReference type="Gene3D" id="2.60.40.3710">
    <property type="match status" value="1"/>
</dbReference>
<dbReference type="GO" id="GO:0005576">
    <property type="term" value="C:extracellular region"/>
    <property type="evidence" value="ECO:0007669"/>
    <property type="project" value="TreeGrafter"/>
</dbReference>
<feature type="active site" description="Nucleophile" evidence="7">
    <location>
        <position position="356"/>
    </location>
</feature>
<keyword evidence="9" id="KW-1133">Transmembrane helix</keyword>
<feature type="transmembrane region" description="Helical" evidence="9">
    <location>
        <begin position="21"/>
        <end position="42"/>
    </location>
</feature>
<keyword evidence="3 7" id="KW-0133">Cell shape</keyword>
<evidence type="ECO:0000256" key="4">
    <source>
        <dbReference type="ARBA" id="ARBA00022984"/>
    </source>
</evidence>
<gene>
    <name evidence="11" type="primary">lprQ</name>
    <name evidence="11" type="ORF">PA7_41990</name>
</gene>
<dbReference type="Gene3D" id="2.60.40.3780">
    <property type="match status" value="1"/>
</dbReference>
<comment type="pathway">
    <text evidence="1 7">Cell wall biogenesis; peptidoglycan biosynthesis.</text>
</comment>
<comment type="caution">
    <text evidence="11">The sequence shown here is derived from an EMBL/GenBank/DDBJ whole genome shotgun (WGS) entry which is preliminary data.</text>
</comment>
<dbReference type="CDD" id="cd13432">
    <property type="entry name" value="LDT_IgD_like_2"/>
    <property type="match status" value="1"/>
</dbReference>
<dbReference type="Proteomes" id="UP000321328">
    <property type="component" value="Unassembled WGS sequence"/>
</dbReference>
<keyword evidence="9" id="KW-0472">Membrane</keyword>
<feature type="domain" description="L,D-TPase catalytic" evidence="10">
    <location>
        <begin position="259"/>
        <end position="380"/>
    </location>
</feature>
<dbReference type="GO" id="GO:0071972">
    <property type="term" value="F:peptidoglycan L,D-transpeptidase activity"/>
    <property type="evidence" value="ECO:0007669"/>
    <property type="project" value="TreeGrafter"/>
</dbReference>
<evidence type="ECO:0000256" key="8">
    <source>
        <dbReference type="SAM" id="MobiDB-lite"/>
    </source>
</evidence>
<keyword evidence="2" id="KW-0808">Transferase</keyword>
<keyword evidence="9" id="KW-0812">Transmembrane</keyword>